<reference evidence="2" key="1">
    <citation type="journal article" date="2019" name="Int. J. Syst. Evol. Microbiol.">
        <title>The Global Catalogue of Microorganisms (GCM) 10K type strain sequencing project: providing services to taxonomists for standard genome sequencing and annotation.</title>
        <authorList>
            <consortium name="The Broad Institute Genomics Platform"/>
            <consortium name="The Broad Institute Genome Sequencing Center for Infectious Disease"/>
            <person name="Wu L."/>
            <person name="Ma J."/>
        </authorList>
    </citation>
    <scope>NUCLEOTIDE SEQUENCE [LARGE SCALE GENOMIC DNA]</scope>
    <source>
        <strain evidence="2">CCUG 60742</strain>
    </source>
</reference>
<sequence length="131" mass="15035">MKRILIAFLLIVVVVGFKVDDSLQGSWQYCGGIYNGKPEAASKDYTLQRNYDAAHYSALLIEKGQPPYNYERGDYRLNQDTCMETQTFNAEPSKLLNVTIKYQYKIKNDTLTFNGVLPNGTVVLEKWRKVK</sequence>
<proteinExistence type="predicted"/>
<name>A0ABW2ZFD2_9SPHI</name>
<dbReference type="Gene3D" id="2.40.128.490">
    <property type="entry name" value="Uncharacterised protein PF14869, DUF4488"/>
    <property type="match status" value="1"/>
</dbReference>
<evidence type="ECO:0000313" key="2">
    <source>
        <dbReference type="Proteomes" id="UP001597073"/>
    </source>
</evidence>
<dbReference type="Proteomes" id="UP001597073">
    <property type="component" value="Unassembled WGS sequence"/>
</dbReference>
<dbReference type="EMBL" id="JBHTIA010000003">
    <property type="protein sequence ID" value="MFD0764918.1"/>
    <property type="molecule type" value="Genomic_DNA"/>
</dbReference>
<keyword evidence="2" id="KW-1185">Reference proteome</keyword>
<comment type="caution">
    <text evidence="1">The sequence shown here is derived from an EMBL/GenBank/DDBJ whole genome shotgun (WGS) entry which is preliminary data.</text>
</comment>
<accession>A0ABW2ZFD2</accession>
<evidence type="ECO:0008006" key="3">
    <source>
        <dbReference type="Google" id="ProtNLM"/>
    </source>
</evidence>
<dbReference type="RefSeq" id="WP_377141169.1">
    <property type="nucleotide sequence ID" value="NZ_JBHTIA010000003.1"/>
</dbReference>
<organism evidence="1 2">
    <name type="scientific">Mucilaginibacter lutimaris</name>
    <dbReference type="NCBI Taxonomy" id="931629"/>
    <lineage>
        <taxon>Bacteria</taxon>
        <taxon>Pseudomonadati</taxon>
        <taxon>Bacteroidota</taxon>
        <taxon>Sphingobacteriia</taxon>
        <taxon>Sphingobacteriales</taxon>
        <taxon>Sphingobacteriaceae</taxon>
        <taxon>Mucilaginibacter</taxon>
    </lineage>
</organism>
<protein>
    <recommendedName>
        <fullName evidence="3">Lipocalin-like domain-containing protein</fullName>
    </recommendedName>
</protein>
<evidence type="ECO:0000313" key="1">
    <source>
        <dbReference type="EMBL" id="MFD0764918.1"/>
    </source>
</evidence>
<gene>
    <name evidence="1" type="ORF">ACFQZI_08630</name>
</gene>